<feature type="transmembrane region" description="Helical" evidence="1">
    <location>
        <begin position="62"/>
        <end position="83"/>
    </location>
</feature>
<dbReference type="OrthoDB" id="378663at2"/>
<feature type="transmembrane region" description="Helical" evidence="1">
    <location>
        <begin position="103"/>
        <end position="123"/>
    </location>
</feature>
<proteinExistence type="predicted"/>
<evidence type="ECO:0000256" key="1">
    <source>
        <dbReference type="SAM" id="Phobius"/>
    </source>
</evidence>
<sequence length="124" mass="14369">MGKRLLAAKSVRQFDRQCDQGMRPGRTYRRAKRIYRQAIQSALWIKYEINFYSRNYLMGSNVLYLFILALILVALCMPGIWLMSKYTASDLFDKADNQLSKQALFIMLVIQTIMNVILSVTAGF</sequence>
<organism evidence="2 3">
    <name type="scientific">Fontibacillus panacisegetis</name>
    <dbReference type="NCBI Taxonomy" id="670482"/>
    <lineage>
        <taxon>Bacteria</taxon>
        <taxon>Bacillati</taxon>
        <taxon>Bacillota</taxon>
        <taxon>Bacilli</taxon>
        <taxon>Bacillales</taxon>
        <taxon>Paenibacillaceae</taxon>
        <taxon>Fontibacillus</taxon>
    </lineage>
</organism>
<evidence type="ECO:0000313" key="2">
    <source>
        <dbReference type="EMBL" id="SDF68714.1"/>
    </source>
</evidence>
<name>A0A1G7N3X9_9BACL</name>
<dbReference type="EMBL" id="FNBG01000015">
    <property type="protein sequence ID" value="SDF68714.1"/>
    <property type="molecule type" value="Genomic_DNA"/>
</dbReference>
<keyword evidence="1" id="KW-0812">Transmembrane</keyword>
<keyword evidence="3" id="KW-1185">Reference proteome</keyword>
<protein>
    <submittedName>
        <fullName evidence="2">Uncharacterized protein</fullName>
    </submittedName>
</protein>
<dbReference type="RefSeq" id="WP_091231202.1">
    <property type="nucleotide sequence ID" value="NZ_FNBG01000015.1"/>
</dbReference>
<reference evidence="2 3" key="1">
    <citation type="submission" date="2016-10" db="EMBL/GenBank/DDBJ databases">
        <authorList>
            <person name="de Groot N.N."/>
        </authorList>
    </citation>
    <scope>NUCLEOTIDE SEQUENCE [LARGE SCALE GENOMIC DNA]</scope>
    <source>
        <strain evidence="2 3">DSM 28129</strain>
    </source>
</reference>
<dbReference type="Proteomes" id="UP000198972">
    <property type="component" value="Unassembled WGS sequence"/>
</dbReference>
<dbReference type="AlphaFoldDB" id="A0A1G7N3X9"/>
<accession>A0A1G7N3X9</accession>
<gene>
    <name evidence="2" type="ORF">SAMN04488542_11512</name>
</gene>
<keyword evidence="1" id="KW-0472">Membrane</keyword>
<keyword evidence="1" id="KW-1133">Transmembrane helix</keyword>
<evidence type="ECO:0000313" key="3">
    <source>
        <dbReference type="Proteomes" id="UP000198972"/>
    </source>
</evidence>